<dbReference type="OrthoDB" id="1865198at2759"/>
<reference evidence="2 3" key="1">
    <citation type="journal article" date="2018" name="Cell">
        <title>The Chara Genome: Secondary Complexity and Implications for Plant Terrestrialization.</title>
        <authorList>
            <person name="Nishiyama T."/>
            <person name="Sakayama H."/>
            <person name="Vries J.D."/>
            <person name="Buschmann H."/>
            <person name="Saint-Marcoux D."/>
            <person name="Ullrich K.K."/>
            <person name="Haas F.B."/>
            <person name="Vanderstraeten L."/>
            <person name="Becker D."/>
            <person name="Lang D."/>
            <person name="Vosolsobe S."/>
            <person name="Rombauts S."/>
            <person name="Wilhelmsson P.K.I."/>
            <person name="Janitza P."/>
            <person name="Kern R."/>
            <person name="Heyl A."/>
            <person name="Rumpler F."/>
            <person name="Villalobos L.I.A.C."/>
            <person name="Clay J.M."/>
            <person name="Skokan R."/>
            <person name="Toyoda A."/>
            <person name="Suzuki Y."/>
            <person name="Kagoshima H."/>
            <person name="Schijlen E."/>
            <person name="Tajeshwar N."/>
            <person name="Catarino B."/>
            <person name="Hetherington A.J."/>
            <person name="Saltykova A."/>
            <person name="Bonnot C."/>
            <person name="Breuninger H."/>
            <person name="Symeonidi A."/>
            <person name="Radhakrishnan G.V."/>
            <person name="Van Nieuwerburgh F."/>
            <person name="Deforce D."/>
            <person name="Chang C."/>
            <person name="Karol K.G."/>
            <person name="Hedrich R."/>
            <person name="Ulvskov P."/>
            <person name="Glockner G."/>
            <person name="Delwiche C.F."/>
            <person name="Petrasek J."/>
            <person name="Van de Peer Y."/>
            <person name="Friml J."/>
            <person name="Beilby M."/>
            <person name="Dolan L."/>
            <person name="Kohara Y."/>
            <person name="Sugano S."/>
            <person name="Fujiyama A."/>
            <person name="Delaux P.-M."/>
            <person name="Quint M."/>
            <person name="TheiBen G."/>
            <person name="Hagemann M."/>
            <person name="Harholt J."/>
            <person name="Dunand C."/>
            <person name="Zachgo S."/>
            <person name="Langdale J."/>
            <person name="Maumus F."/>
            <person name="Straeten D.V.D."/>
            <person name="Gould S.B."/>
            <person name="Rensing S.A."/>
        </authorList>
    </citation>
    <scope>NUCLEOTIDE SEQUENCE [LARGE SCALE GENOMIC DNA]</scope>
    <source>
        <strain evidence="2 3">S276</strain>
    </source>
</reference>
<feature type="region of interest" description="Disordered" evidence="1">
    <location>
        <begin position="1"/>
        <end position="27"/>
    </location>
</feature>
<protein>
    <recommendedName>
        <fullName evidence="4">Myb-like domain-containing protein</fullName>
    </recommendedName>
</protein>
<feature type="compositionally biased region" description="Acidic residues" evidence="1">
    <location>
        <begin position="93"/>
        <end position="111"/>
    </location>
</feature>
<name>A0A388KF54_CHABU</name>
<evidence type="ECO:0008006" key="4">
    <source>
        <dbReference type="Google" id="ProtNLM"/>
    </source>
</evidence>
<evidence type="ECO:0000256" key="1">
    <source>
        <dbReference type="SAM" id="MobiDB-lite"/>
    </source>
</evidence>
<accession>A0A388KF54</accession>
<organism evidence="2 3">
    <name type="scientific">Chara braunii</name>
    <name type="common">Braun's stonewort</name>
    <dbReference type="NCBI Taxonomy" id="69332"/>
    <lineage>
        <taxon>Eukaryota</taxon>
        <taxon>Viridiplantae</taxon>
        <taxon>Streptophyta</taxon>
        <taxon>Charophyceae</taxon>
        <taxon>Charales</taxon>
        <taxon>Characeae</taxon>
        <taxon>Chara</taxon>
    </lineage>
</organism>
<feature type="compositionally biased region" description="Low complexity" evidence="1">
    <location>
        <begin position="292"/>
        <end position="307"/>
    </location>
</feature>
<dbReference type="EMBL" id="BFEA01000103">
    <property type="protein sequence ID" value="GBG68661.1"/>
    <property type="molecule type" value="Genomic_DNA"/>
</dbReference>
<evidence type="ECO:0000313" key="2">
    <source>
        <dbReference type="EMBL" id="GBG68661.1"/>
    </source>
</evidence>
<sequence length="339" mass="36951">MTLVAHGGVGRPQWMQSPSPLSGGCCEPRRASECGPMDEDFASGGVERDGRRVWKEHRLEMHPQQEESITQGVQRLRVGERAFEADGPVVGGDEYEDDDEGECDTQDDDTGDVFPLRTTSMGGRGGKSKACASTGRRGKKAVGGGGEAEDDGEAKGGRNFWLVEQMVALIGAKGDQDAQPQGSGHAFACIWPREWKWADSRERLLKVGGPTDKCGKKWANLMQQFKKVHLFQEESGKEDFFWLSAKERLMRGFHFTMDWAVYDEIKGLTSKRHTIHPQNIADTDGAGGVQLPSGSSGGPESVGNVDVGGDGNDKDDNSTRGCPKTTGSLGDFRKRKNMR</sequence>
<dbReference type="AlphaFoldDB" id="A0A388KF54"/>
<dbReference type="Proteomes" id="UP000265515">
    <property type="component" value="Unassembled WGS sequence"/>
</dbReference>
<feature type="region of interest" description="Disordered" evidence="1">
    <location>
        <begin position="278"/>
        <end position="339"/>
    </location>
</feature>
<keyword evidence="3" id="KW-1185">Reference proteome</keyword>
<comment type="caution">
    <text evidence="2">The sequence shown here is derived from an EMBL/GenBank/DDBJ whole genome shotgun (WGS) entry which is preliminary data.</text>
</comment>
<feature type="region of interest" description="Disordered" evidence="1">
    <location>
        <begin position="86"/>
        <end position="154"/>
    </location>
</feature>
<dbReference type="Gramene" id="GBG68661">
    <property type="protein sequence ID" value="GBG68661"/>
    <property type="gene ID" value="CBR_g3202"/>
</dbReference>
<proteinExistence type="predicted"/>
<gene>
    <name evidence="2" type="ORF">CBR_g3202</name>
</gene>
<evidence type="ECO:0000313" key="3">
    <source>
        <dbReference type="Proteomes" id="UP000265515"/>
    </source>
</evidence>